<dbReference type="Gene3D" id="2.115.10.20">
    <property type="entry name" value="Glycosyl hydrolase domain, family 43"/>
    <property type="match status" value="1"/>
</dbReference>
<dbReference type="PANTHER" id="PTHR42812">
    <property type="entry name" value="BETA-XYLOSIDASE"/>
    <property type="match status" value="1"/>
</dbReference>
<evidence type="ECO:0000256" key="6">
    <source>
        <dbReference type="RuleBase" id="RU361187"/>
    </source>
</evidence>
<feature type="active site" description="Proton acceptor" evidence="4">
    <location>
        <position position="24"/>
    </location>
</feature>
<dbReference type="GO" id="GO:0005975">
    <property type="term" value="P:carbohydrate metabolic process"/>
    <property type="evidence" value="ECO:0007669"/>
    <property type="project" value="InterPro"/>
</dbReference>
<dbReference type="InterPro" id="IPR051795">
    <property type="entry name" value="Glycosyl_Hydrlase_43"/>
</dbReference>
<dbReference type="RefSeq" id="WP_108824568.1">
    <property type="nucleotide sequence ID" value="NZ_CP023004.1"/>
</dbReference>
<evidence type="ECO:0000313" key="9">
    <source>
        <dbReference type="EMBL" id="AWI08758.1"/>
    </source>
</evidence>
<proteinExistence type="inferred from homology"/>
<evidence type="ECO:0000259" key="8">
    <source>
        <dbReference type="Pfam" id="PF17851"/>
    </source>
</evidence>
<reference evidence="9 10" key="1">
    <citation type="journal article" date="2018" name="Syst. Appl. Microbiol.">
        <title>Ereboglobus luteus gen. nov. sp. nov. from cockroach guts, and new insights into the oxygen relationship of the genera Opitutus and Didymococcus (Verrucomicrobia: Opitutaceae).</title>
        <authorList>
            <person name="Tegtmeier D."/>
            <person name="Belitz A."/>
            <person name="Radek R."/>
            <person name="Heimerl T."/>
            <person name="Brune A."/>
        </authorList>
    </citation>
    <scope>NUCLEOTIDE SEQUENCE [LARGE SCALE GENOMIC DNA]</scope>
    <source>
        <strain evidence="9 10">Ho45</strain>
    </source>
</reference>
<feature type="region of interest" description="Disordered" evidence="7">
    <location>
        <begin position="307"/>
        <end position="337"/>
    </location>
</feature>
<evidence type="ECO:0000256" key="5">
    <source>
        <dbReference type="PIRSR" id="PIRSR606710-2"/>
    </source>
</evidence>
<feature type="domain" description="Beta-xylosidase C-terminal Concanavalin A-like" evidence="8">
    <location>
        <begin position="321"/>
        <end position="516"/>
    </location>
</feature>
<keyword evidence="2 6" id="KW-0378">Hydrolase</keyword>
<dbReference type="CDD" id="cd09001">
    <property type="entry name" value="GH43_FsAxh1-like"/>
    <property type="match status" value="1"/>
</dbReference>
<protein>
    <recommendedName>
        <fullName evidence="8">Beta-xylosidase C-terminal Concanavalin A-like domain-containing protein</fullName>
    </recommendedName>
</protein>
<sequence length="525" mass="58179">MSPWLPDLNNGEYKNPVIYADYSDPDAIRVGDDYWMIASSFCHVPGLPILHSRDLVNWTIVNHALPALVPHDYFSAVRHGQGAWASAIRHHAGKFWIYYPDPDFGIYVITATDPRGKWSEPVCVKSGKGFIDPCPLWDDDGSVWLVHGWAKSRSGICNILTLHRLSPDGERVEGQGEVVIDGNAISGWHTIEGPKFYKRNGWYYIFAPAGGVATGYQAVFRSRKITGPYENRIVLEQGSTPVNGPHQGAWVGTPSGEHWFLHFQELPATGRVVHLQPMRWENDWPVMGTSVAGNNGMVGHPVPIYRKPDSPRQPVAAPATSDDFSSPEPGRQWQWQANPRPEWACVDTAAKALRLACMPMHETGSHWMTPHLLMQKFPCTDFRVDVTLDALPAQAREGDHGGLMVFGYNYAWIGLANNGGHGARLVHATCHNAQDGNKEQIIASIDAPAVDKLHLRVEVTNGRECRFSYSEDGRAYVQMGEVFHATSSKWVGAKVGLFAACKPETQSDAQMTFRQFVVSPLVPAA</sequence>
<dbReference type="Proteomes" id="UP000244896">
    <property type="component" value="Chromosome"/>
</dbReference>
<dbReference type="Pfam" id="PF17851">
    <property type="entry name" value="GH43_C2"/>
    <property type="match status" value="1"/>
</dbReference>
<dbReference type="InterPro" id="IPR041542">
    <property type="entry name" value="GH43_C2"/>
</dbReference>
<gene>
    <name evidence="9" type="ORF">CKA38_05360</name>
</gene>
<evidence type="ECO:0000313" key="10">
    <source>
        <dbReference type="Proteomes" id="UP000244896"/>
    </source>
</evidence>
<evidence type="ECO:0000256" key="7">
    <source>
        <dbReference type="SAM" id="MobiDB-lite"/>
    </source>
</evidence>
<dbReference type="Gene3D" id="2.60.120.200">
    <property type="match status" value="1"/>
</dbReference>
<feature type="active site" description="Proton donor" evidence="4">
    <location>
        <position position="192"/>
    </location>
</feature>
<dbReference type="InterPro" id="IPR013320">
    <property type="entry name" value="ConA-like_dom_sf"/>
</dbReference>
<dbReference type="EMBL" id="CP023004">
    <property type="protein sequence ID" value="AWI08758.1"/>
    <property type="molecule type" value="Genomic_DNA"/>
</dbReference>
<dbReference type="KEGG" id="elut:CKA38_05360"/>
<dbReference type="SUPFAM" id="SSF49899">
    <property type="entry name" value="Concanavalin A-like lectins/glucanases"/>
    <property type="match status" value="1"/>
</dbReference>
<evidence type="ECO:0000256" key="2">
    <source>
        <dbReference type="ARBA" id="ARBA00022801"/>
    </source>
</evidence>
<comment type="similarity">
    <text evidence="1 6">Belongs to the glycosyl hydrolase 43 family.</text>
</comment>
<dbReference type="Pfam" id="PF04616">
    <property type="entry name" value="Glyco_hydro_43"/>
    <property type="match status" value="1"/>
</dbReference>
<feature type="site" description="Important for catalytic activity, responsible for pKa modulation of the active site Glu and correct orientation of both the proton donor and substrate" evidence="5">
    <location>
        <position position="132"/>
    </location>
</feature>
<dbReference type="OrthoDB" id="181757at2"/>
<dbReference type="AlphaFoldDB" id="A0A2U8E1K5"/>
<organism evidence="9 10">
    <name type="scientific">Ereboglobus luteus</name>
    <dbReference type="NCBI Taxonomy" id="1796921"/>
    <lineage>
        <taxon>Bacteria</taxon>
        <taxon>Pseudomonadati</taxon>
        <taxon>Verrucomicrobiota</taxon>
        <taxon>Opitutia</taxon>
        <taxon>Opitutales</taxon>
        <taxon>Opitutaceae</taxon>
        <taxon>Ereboglobus</taxon>
    </lineage>
</organism>
<accession>A0A2U8E1K5</accession>
<dbReference type="SUPFAM" id="SSF75005">
    <property type="entry name" value="Arabinanase/levansucrase/invertase"/>
    <property type="match status" value="1"/>
</dbReference>
<evidence type="ECO:0000256" key="3">
    <source>
        <dbReference type="ARBA" id="ARBA00023295"/>
    </source>
</evidence>
<keyword evidence="3 6" id="KW-0326">Glycosidase</keyword>
<evidence type="ECO:0000256" key="1">
    <source>
        <dbReference type="ARBA" id="ARBA00009865"/>
    </source>
</evidence>
<dbReference type="InterPro" id="IPR023296">
    <property type="entry name" value="Glyco_hydro_beta-prop_sf"/>
</dbReference>
<dbReference type="PANTHER" id="PTHR42812:SF12">
    <property type="entry name" value="BETA-XYLOSIDASE-RELATED"/>
    <property type="match status" value="1"/>
</dbReference>
<keyword evidence="10" id="KW-1185">Reference proteome</keyword>
<evidence type="ECO:0000256" key="4">
    <source>
        <dbReference type="PIRSR" id="PIRSR606710-1"/>
    </source>
</evidence>
<name>A0A2U8E1K5_9BACT</name>
<dbReference type="GO" id="GO:0004553">
    <property type="term" value="F:hydrolase activity, hydrolyzing O-glycosyl compounds"/>
    <property type="evidence" value="ECO:0007669"/>
    <property type="project" value="InterPro"/>
</dbReference>
<dbReference type="InterPro" id="IPR006710">
    <property type="entry name" value="Glyco_hydro_43"/>
</dbReference>